<gene>
    <name evidence="2" type="ORF">AZI86_05755</name>
</gene>
<evidence type="ECO:0008006" key="4">
    <source>
        <dbReference type="Google" id="ProtNLM"/>
    </source>
</evidence>
<organism evidence="2 3">
    <name type="scientific">Bdellovibrio bacteriovorus</name>
    <dbReference type="NCBI Taxonomy" id="959"/>
    <lineage>
        <taxon>Bacteria</taxon>
        <taxon>Pseudomonadati</taxon>
        <taxon>Bdellovibrionota</taxon>
        <taxon>Bdellovibrionia</taxon>
        <taxon>Bdellovibrionales</taxon>
        <taxon>Pseudobdellovibrionaceae</taxon>
        <taxon>Bdellovibrio</taxon>
    </lineage>
</organism>
<feature type="signal peptide" evidence="1">
    <location>
        <begin position="1"/>
        <end position="24"/>
    </location>
</feature>
<dbReference type="Proteomes" id="UP000075320">
    <property type="component" value="Unassembled WGS sequence"/>
</dbReference>
<evidence type="ECO:0000313" key="3">
    <source>
        <dbReference type="Proteomes" id="UP000075320"/>
    </source>
</evidence>
<accession>A0A150WQ81</accession>
<dbReference type="RefSeq" id="WP_061834112.1">
    <property type="nucleotide sequence ID" value="NZ_LUKE01000001.1"/>
</dbReference>
<feature type="chain" id="PRO_5007573501" description="Secreted protein" evidence="1">
    <location>
        <begin position="25"/>
        <end position="211"/>
    </location>
</feature>
<proteinExistence type="predicted"/>
<keyword evidence="3" id="KW-1185">Reference proteome</keyword>
<dbReference type="EMBL" id="LUKE01000001">
    <property type="protein sequence ID" value="KYG66548.1"/>
    <property type="molecule type" value="Genomic_DNA"/>
</dbReference>
<protein>
    <recommendedName>
        <fullName evidence="4">Secreted protein</fullName>
    </recommendedName>
</protein>
<keyword evidence="1" id="KW-0732">Signal</keyword>
<sequence length="211" mass="23566">MKKYFSVFAFFTLCFVMGFSVLRANTDEYFIDRDPAAVKNVFDFSHLKGERLQEAVRQRMMTGLVVKKDADGARFSFGHFVFVDETGQKKPACQAFGKVSITFEAEGVSVGGDKPQMEVEGRCEHSSDLASINPLFVPVAKILGERPGDGEFQFNQGSGVTIRFANLPEAWPRLWLLKSVKLVNEQSSEALVIESDEVAKYLGHPVVLSWK</sequence>
<name>A0A150WQ81_BDEBC</name>
<evidence type="ECO:0000313" key="2">
    <source>
        <dbReference type="EMBL" id="KYG66548.1"/>
    </source>
</evidence>
<reference evidence="2 3" key="1">
    <citation type="submission" date="2016-03" db="EMBL/GenBank/DDBJ databases">
        <authorList>
            <person name="Ploux O."/>
        </authorList>
    </citation>
    <scope>NUCLEOTIDE SEQUENCE [LARGE SCALE GENOMIC DNA]</scope>
    <source>
        <strain evidence="2 3">R0</strain>
    </source>
</reference>
<evidence type="ECO:0000256" key="1">
    <source>
        <dbReference type="SAM" id="SignalP"/>
    </source>
</evidence>
<comment type="caution">
    <text evidence="2">The sequence shown here is derived from an EMBL/GenBank/DDBJ whole genome shotgun (WGS) entry which is preliminary data.</text>
</comment>
<dbReference type="AlphaFoldDB" id="A0A150WQ81"/>